<dbReference type="PATRIC" id="fig|929558.5.peg.1755"/>
<dbReference type="PANTHER" id="PTHR45138:SF9">
    <property type="entry name" value="DIGUANYLATE CYCLASE DGCM-RELATED"/>
    <property type="match status" value="1"/>
</dbReference>
<comment type="catalytic activity">
    <reaction evidence="5">
        <text>2 GTP = 3',3'-c-di-GMP + 2 diphosphate</text>
        <dbReference type="Rhea" id="RHEA:24898"/>
        <dbReference type="ChEBI" id="CHEBI:33019"/>
        <dbReference type="ChEBI" id="CHEBI:37565"/>
        <dbReference type="ChEBI" id="CHEBI:58805"/>
        <dbReference type="EC" id="2.7.7.65"/>
    </reaction>
</comment>
<accession>B6BID1</accession>
<organism evidence="8 9">
    <name type="scientific">Sulfurimonas gotlandica (strain DSM 19862 / JCM 16533 / GD1)</name>
    <dbReference type="NCBI Taxonomy" id="929558"/>
    <lineage>
        <taxon>Bacteria</taxon>
        <taxon>Pseudomonadati</taxon>
        <taxon>Campylobacterota</taxon>
        <taxon>Epsilonproteobacteria</taxon>
        <taxon>Campylobacterales</taxon>
        <taxon>Sulfurimonadaceae</taxon>
        <taxon>Sulfurimonas</taxon>
    </lineage>
</organism>
<keyword evidence="6" id="KW-1133">Transmembrane helix</keyword>
<dbReference type="InterPro" id="IPR013587">
    <property type="entry name" value="Nitrate/nitrite_sensing"/>
</dbReference>
<dbReference type="eggNOG" id="COG3706">
    <property type="taxonomic scope" value="Bacteria"/>
</dbReference>
<dbReference type="Pfam" id="PF01814">
    <property type="entry name" value="Hemerythrin"/>
    <property type="match status" value="1"/>
</dbReference>
<dbReference type="Gene3D" id="1.20.120.50">
    <property type="entry name" value="Hemerythrin-like"/>
    <property type="match status" value="1"/>
</dbReference>
<accession>H1FVH1</accession>
<proteinExistence type="inferred from homology"/>
<dbReference type="CDD" id="cd12107">
    <property type="entry name" value="Hemerythrin"/>
    <property type="match status" value="1"/>
</dbReference>
<dbReference type="RefSeq" id="WP_008335687.1">
    <property type="nucleotide sequence ID" value="NZ_AFRZ01000001.1"/>
</dbReference>
<evidence type="ECO:0000256" key="3">
    <source>
        <dbReference type="ARBA" id="ARBA00022723"/>
    </source>
</evidence>
<dbReference type="FunFam" id="3.30.70.270:FF:000001">
    <property type="entry name" value="Diguanylate cyclase domain protein"/>
    <property type="match status" value="1"/>
</dbReference>
<dbReference type="PROSITE" id="PS50887">
    <property type="entry name" value="GGDEF"/>
    <property type="match status" value="1"/>
</dbReference>
<evidence type="ECO:0000256" key="6">
    <source>
        <dbReference type="SAM" id="Phobius"/>
    </source>
</evidence>
<dbReference type="InterPro" id="IPR012312">
    <property type="entry name" value="Hemerythrin-like"/>
</dbReference>
<dbReference type="HOGENOM" id="CLU_382983_0_0_7"/>
<dbReference type="Gene3D" id="3.30.70.270">
    <property type="match status" value="1"/>
</dbReference>
<evidence type="ECO:0000259" key="7">
    <source>
        <dbReference type="PROSITE" id="PS50887"/>
    </source>
</evidence>
<dbReference type="InterPro" id="IPR029787">
    <property type="entry name" value="Nucleotide_cyclase"/>
</dbReference>
<dbReference type="SUPFAM" id="SSF55073">
    <property type="entry name" value="Nucleotide cyclase"/>
    <property type="match status" value="1"/>
</dbReference>
<dbReference type="eggNOG" id="COG2703">
    <property type="taxonomic scope" value="Bacteria"/>
</dbReference>
<dbReference type="GO" id="GO:0052621">
    <property type="term" value="F:diguanylate cyclase activity"/>
    <property type="evidence" value="ECO:0007669"/>
    <property type="project" value="UniProtKB-EC"/>
</dbReference>
<evidence type="ECO:0000313" key="8">
    <source>
        <dbReference type="EMBL" id="EHP30284.1"/>
    </source>
</evidence>
<keyword evidence="6" id="KW-0472">Membrane</keyword>
<dbReference type="Proteomes" id="UP000006431">
    <property type="component" value="Unassembled WGS sequence"/>
</dbReference>
<dbReference type="EC" id="2.7.7.65" evidence="2"/>
<evidence type="ECO:0000256" key="2">
    <source>
        <dbReference type="ARBA" id="ARBA00012528"/>
    </source>
</evidence>
<evidence type="ECO:0000313" key="9">
    <source>
        <dbReference type="Proteomes" id="UP000006431"/>
    </source>
</evidence>
<feature type="transmembrane region" description="Helical" evidence="6">
    <location>
        <begin position="456"/>
        <end position="477"/>
    </location>
</feature>
<keyword evidence="4" id="KW-0408">Iron</keyword>
<dbReference type="SUPFAM" id="SSF47188">
    <property type="entry name" value="Hemerythrin-like"/>
    <property type="match status" value="1"/>
</dbReference>
<keyword evidence="6" id="KW-0812">Transmembrane</keyword>
<dbReference type="Pfam" id="PF08376">
    <property type="entry name" value="NIT"/>
    <property type="match status" value="1"/>
</dbReference>
<dbReference type="InterPro" id="IPR035938">
    <property type="entry name" value="Hemerythrin-like_sf"/>
</dbReference>
<dbReference type="InterPro" id="IPR012827">
    <property type="entry name" value="Hemerythrin_metal-bd"/>
</dbReference>
<dbReference type="PANTHER" id="PTHR45138">
    <property type="entry name" value="REGULATORY COMPONENTS OF SENSORY TRANSDUCTION SYSTEM"/>
    <property type="match status" value="1"/>
</dbReference>
<dbReference type="STRING" id="929558.SMGD1_1761"/>
<dbReference type="SMART" id="SM00267">
    <property type="entry name" value="GGDEF"/>
    <property type="match status" value="1"/>
</dbReference>
<evidence type="ECO:0000256" key="4">
    <source>
        <dbReference type="ARBA" id="ARBA00023004"/>
    </source>
</evidence>
<dbReference type="Pfam" id="PF00990">
    <property type="entry name" value="GGDEF"/>
    <property type="match status" value="1"/>
</dbReference>
<dbReference type="InterPro" id="IPR000160">
    <property type="entry name" value="GGDEF_dom"/>
</dbReference>
<dbReference type="InterPro" id="IPR043128">
    <property type="entry name" value="Rev_trsase/Diguanyl_cyclase"/>
</dbReference>
<keyword evidence="3" id="KW-0479">Metal-binding</keyword>
<feature type="domain" description="GGDEF" evidence="7">
    <location>
        <begin position="589"/>
        <end position="722"/>
    </location>
</feature>
<dbReference type="CDD" id="cd01949">
    <property type="entry name" value="GGDEF"/>
    <property type="match status" value="1"/>
</dbReference>
<protein>
    <recommendedName>
        <fullName evidence="2">diguanylate cyclase</fullName>
        <ecNumber evidence="2">2.7.7.65</ecNumber>
    </recommendedName>
</protein>
<feature type="transmembrane region" description="Helical" evidence="6">
    <location>
        <begin position="161"/>
        <end position="182"/>
    </location>
</feature>
<comment type="similarity">
    <text evidence="1">Belongs to the hemerythrin family.</text>
</comment>
<dbReference type="NCBIfam" id="NF033749">
    <property type="entry name" value="bact_hemeryth"/>
    <property type="match status" value="1"/>
</dbReference>
<dbReference type="AlphaFoldDB" id="B6BID1"/>
<sequence>MINWNDGLNIGVKKLDDDHKKILNIINTLSVAIRDDEAESVIDSIFDDLEKYTKIHFDREEIFLKKCNYPKIKERIEHHSALIKKFPELKTKLTNSLNTENAQEVSYFLTDWLFNHIIEEDIPATDTFEKCALSKRHVLKQSILKRIINKTTKAFSFTKRIFLLSVIPLTGMLIFAFILLFNDYSRYEDIKKTSSFTHIISNINELAHSLQIERGLSSGYISSSQSKFKDTLNKQRIIVDKSIKSFNNKLMSVHGDKLLVISPFIETFIKDIDSLNNFRKKIDANTVSQSSIINFYTEIIRNILGITSKMAIYNLDKEISSSISSLSSLLQYKESLGLKRAYGTMLIENNEILNKEKYIKFIQLSGSQSTLLNNFNHTATALQKDKLNSIINSNISNKIYNIENSIKNHNFQDVNSVIWFESMTELINGMKIFEDKLTNEINMLIRNELEDATDKLFKWILYSSIIFVLTVIIIYVFEQSSKNEIYQLIDAMKHLARGGRTLKLKSTSTNDEMAKMYSAYETTRQKLLQGDMYTQLYLSKKELEIQRHQKQNLKLEKIAFIDILTGVLNRRKFGEISNKEIERSTRYGRNLSFLMLDIDNFKSLNDTYGHALGDKVLQHFSSTCLNMARSIDVIARIGGEEFAIMLPEVDAEGAYLFAERFREKIYSSQVHIEDKIIKYSVSIGIATLDGDKDKEVKDILQKADKALYRAKESGKNCSIIYT</sequence>
<keyword evidence="9" id="KW-1185">Reference proteome</keyword>
<gene>
    <name evidence="8" type="ORF">SMGD1_1761</name>
</gene>
<dbReference type="InterPro" id="IPR050469">
    <property type="entry name" value="Diguanylate_Cyclase"/>
</dbReference>
<evidence type="ECO:0000256" key="1">
    <source>
        <dbReference type="ARBA" id="ARBA00010587"/>
    </source>
</evidence>
<dbReference type="GO" id="GO:0046872">
    <property type="term" value="F:metal ion binding"/>
    <property type="evidence" value="ECO:0007669"/>
    <property type="project" value="UniProtKB-KW"/>
</dbReference>
<dbReference type="OrthoDB" id="7323245at2"/>
<dbReference type="Gene3D" id="6.10.340.10">
    <property type="match status" value="1"/>
</dbReference>
<comment type="caution">
    <text evidence="8">The sequence shown here is derived from an EMBL/GenBank/DDBJ whole genome shotgun (WGS) entry which is preliminary data.</text>
</comment>
<evidence type="ECO:0000256" key="5">
    <source>
        <dbReference type="ARBA" id="ARBA00034247"/>
    </source>
</evidence>
<dbReference type="EMBL" id="AFRZ01000001">
    <property type="protein sequence ID" value="EHP30284.1"/>
    <property type="molecule type" value="Genomic_DNA"/>
</dbReference>
<reference evidence="8 9" key="1">
    <citation type="journal article" date="2012" name="Proc. Natl. Acad. Sci. U.S.A.">
        <title>Genome and physiology of a model Epsilonproteobacterium responsible for sulfide detoxification in marine oxygen depletion zones.</title>
        <authorList>
            <person name="Grote J."/>
            <person name="Schott T."/>
            <person name="Bruckner C.G."/>
            <person name="Glockner F.O."/>
            <person name="Jost G."/>
            <person name="Teeling H."/>
            <person name="Labrenz M."/>
            <person name="Jurgens K."/>
        </authorList>
    </citation>
    <scope>NUCLEOTIDE SEQUENCE [LARGE SCALE GENOMIC DNA]</scope>
    <source>
        <strain evidence="8 9">GD1</strain>
    </source>
</reference>
<name>B6BID1_SULGG</name>
<dbReference type="NCBIfam" id="TIGR00254">
    <property type="entry name" value="GGDEF"/>
    <property type="match status" value="1"/>
</dbReference>
<dbReference type="NCBIfam" id="TIGR02481">
    <property type="entry name" value="hemeryth_dom"/>
    <property type="match status" value="1"/>
</dbReference>